<dbReference type="EMBL" id="CAJVPW010064141">
    <property type="protein sequence ID" value="CAG8785487.1"/>
    <property type="molecule type" value="Genomic_DNA"/>
</dbReference>
<accession>A0ACA9RBR0</accession>
<proteinExistence type="predicted"/>
<sequence>MFTTIIDEEFMRNNENNNVQWFKNTWFTIKVKKIEDEKASLFFLNSVNEELYFIPEEIKIKETNEETNQ</sequence>
<keyword evidence="2" id="KW-1185">Reference proteome</keyword>
<name>A0ACA9RBR0_9GLOM</name>
<feature type="non-terminal residue" evidence="1">
    <location>
        <position position="69"/>
    </location>
</feature>
<gene>
    <name evidence="1" type="ORF">SPELUC_LOCUS16749</name>
</gene>
<evidence type="ECO:0000313" key="1">
    <source>
        <dbReference type="EMBL" id="CAG8785487.1"/>
    </source>
</evidence>
<comment type="caution">
    <text evidence="1">The sequence shown here is derived from an EMBL/GenBank/DDBJ whole genome shotgun (WGS) entry which is preliminary data.</text>
</comment>
<evidence type="ECO:0000313" key="2">
    <source>
        <dbReference type="Proteomes" id="UP000789366"/>
    </source>
</evidence>
<organism evidence="1 2">
    <name type="scientific">Cetraspora pellucida</name>
    <dbReference type="NCBI Taxonomy" id="1433469"/>
    <lineage>
        <taxon>Eukaryota</taxon>
        <taxon>Fungi</taxon>
        <taxon>Fungi incertae sedis</taxon>
        <taxon>Mucoromycota</taxon>
        <taxon>Glomeromycotina</taxon>
        <taxon>Glomeromycetes</taxon>
        <taxon>Diversisporales</taxon>
        <taxon>Gigasporaceae</taxon>
        <taxon>Cetraspora</taxon>
    </lineage>
</organism>
<reference evidence="1" key="1">
    <citation type="submission" date="2021-06" db="EMBL/GenBank/DDBJ databases">
        <authorList>
            <person name="Kallberg Y."/>
            <person name="Tangrot J."/>
            <person name="Rosling A."/>
        </authorList>
    </citation>
    <scope>NUCLEOTIDE SEQUENCE</scope>
    <source>
        <strain evidence="1">28 12/20/2015</strain>
    </source>
</reference>
<dbReference type="Proteomes" id="UP000789366">
    <property type="component" value="Unassembled WGS sequence"/>
</dbReference>
<protein>
    <submittedName>
        <fullName evidence="1">7116_t:CDS:1</fullName>
    </submittedName>
</protein>